<feature type="chain" id="PRO_5004114905" description="Outer membrane protein beta-barrel domain-containing protein" evidence="1">
    <location>
        <begin position="24"/>
        <end position="164"/>
    </location>
</feature>
<protein>
    <recommendedName>
        <fullName evidence="4">Outer membrane protein beta-barrel domain-containing protein</fullName>
    </recommendedName>
</protein>
<evidence type="ECO:0000313" key="3">
    <source>
        <dbReference type="Proteomes" id="UP000012527"/>
    </source>
</evidence>
<organism evidence="2 3">
    <name type="scientific">Helicobacter bilis WiWa</name>
    <dbReference type="NCBI Taxonomy" id="1235804"/>
    <lineage>
        <taxon>Bacteria</taxon>
        <taxon>Pseudomonadati</taxon>
        <taxon>Campylobacterota</taxon>
        <taxon>Epsilonproteobacteria</taxon>
        <taxon>Campylobacterales</taxon>
        <taxon>Helicobacteraceae</taxon>
        <taxon>Helicobacter</taxon>
    </lineage>
</organism>
<evidence type="ECO:0000313" key="2">
    <source>
        <dbReference type="EMBL" id="EMZ36868.1"/>
    </source>
</evidence>
<proteinExistence type="predicted"/>
<sequence length="164" mass="17808">MGFEKSIKASILSLMLVSSMAYASESTEGAAAESKGRAFVGLQVGTSMLKDKHKLIAKHNNITNKDSISDWNFSVASYGVLGGYEYWFSNNLGVRGYALVSMSSTYRMYATHFGIGVDAMYNFVEIAGGNIGVIGGLQLGGVYWGKGYYIAYDKIRLKSPSHLI</sequence>
<dbReference type="GeneID" id="60656023"/>
<dbReference type="EMBL" id="AQFW01000027">
    <property type="protein sequence ID" value="EMZ36868.1"/>
    <property type="molecule type" value="Genomic_DNA"/>
</dbReference>
<comment type="caution">
    <text evidence="2">The sequence shown here is derived from an EMBL/GenBank/DDBJ whole genome shotgun (WGS) entry which is preliminary data.</text>
</comment>
<dbReference type="RefSeq" id="WP_004084971.1">
    <property type="nucleotide sequence ID" value="NZ_KB822507.1"/>
</dbReference>
<reference evidence="2 3" key="1">
    <citation type="submission" date="2013-02" db="EMBL/GenBank/DDBJ databases">
        <title>The Genome Sequence of Helicobacter bilis WiWa.</title>
        <authorList>
            <consortium name="The Broad Institute Genome Sequencing Platform"/>
            <person name="Ward D."/>
            <person name="Overstreet A.-M.C."/>
            <person name="Ramer-Tait A.E."/>
            <person name="Phillips G.J."/>
            <person name="Wannemuehler M.J."/>
            <person name="Walker B."/>
            <person name="Young S.K."/>
            <person name="Zeng Q."/>
            <person name="Gargeya S."/>
            <person name="Fitzgerald M."/>
            <person name="Haas B."/>
            <person name="Abouelleil A."/>
            <person name="Alvarado L."/>
            <person name="Arachchi H.M."/>
            <person name="Berlin A.M."/>
            <person name="Chapman S.B."/>
            <person name="Dewar J."/>
            <person name="Goldberg J."/>
            <person name="Griggs A."/>
            <person name="Gujja S."/>
            <person name="Hansen M."/>
            <person name="Howarth C."/>
            <person name="Imamovic A."/>
            <person name="Larimer J."/>
            <person name="McCowan C."/>
            <person name="Murphy C."/>
            <person name="Neiman D."/>
            <person name="Pearson M."/>
            <person name="Priest M."/>
            <person name="Roberts A."/>
            <person name="Saif S."/>
            <person name="Shea T."/>
            <person name="Sisk P."/>
            <person name="Sykes S."/>
            <person name="Wortman J."/>
            <person name="Nusbaum C."/>
            <person name="Birren B."/>
        </authorList>
    </citation>
    <scope>NUCLEOTIDE SEQUENCE [LARGE SCALE GENOMIC DNA]</scope>
    <source>
        <strain evidence="2 3">WiWa</strain>
    </source>
</reference>
<accession>N2BEC8</accession>
<dbReference type="InterPro" id="IPR002718">
    <property type="entry name" value="OMP_Helicobacter"/>
</dbReference>
<name>N2BEC8_9HELI</name>
<dbReference type="Proteomes" id="UP000012527">
    <property type="component" value="Unassembled WGS sequence"/>
</dbReference>
<feature type="signal peptide" evidence="1">
    <location>
        <begin position="1"/>
        <end position="23"/>
    </location>
</feature>
<dbReference type="HOGENOM" id="CLU_1616732_0_0_7"/>
<dbReference type="Pfam" id="PF01856">
    <property type="entry name" value="HP_OMP"/>
    <property type="match status" value="1"/>
</dbReference>
<dbReference type="AlphaFoldDB" id="N2BEC8"/>
<evidence type="ECO:0008006" key="4">
    <source>
        <dbReference type="Google" id="ProtNLM"/>
    </source>
</evidence>
<evidence type="ECO:0000256" key="1">
    <source>
        <dbReference type="SAM" id="SignalP"/>
    </source>
</evidence>
<keyword evidence="1" id="KW-0732">Signal</keyword>
<gene>
    <name evidence="2" type="ORF">C826_02347</name>
</gene>
<dbReference type="PATRIC" id="fig|1235804.3.peg.2578"/>